<keyword evidence="3 7" id="KW-0812">Transmembrane</keyword>
<comment type="function">
    <text evidence="7">Involved in cell division.</text>
</comment>
<evidence type="ECO:0000256" key="7">
    <source>
        <dbReference type="HAMAP-Rule" id="MF_00631"/>
    </source>
</evidence>
<organism evidence="9">
    <name type="scientific">uncultured Actinomycetospora sp</name>
    <dbReference type="NCBI Taxonomy" id="1135996"/>
    <lineage>
        <taxon>Bacteria</taxon>
        <taxon>Bacillati</taxon>
        <taxon>Actinomycetota</taxon>
        <taxon>Actinomycetes</taxon>
        <taxon>Pseudonocardiales</taxon>
        <taxon>Pseudonocardiaceae</taxon>
        <taxon>Actinomycetospora</taxon>
        <taxon>environmental samples</taxon>
    </lineage>
</organism>
<reference evidence="9" key="1">
    <citation type="submission" date="2020-02" db="EMBL/GenBank/DDBJ databases">
        <authorList>
            <person name="Meier V. D."/>
        </authorList>
    </citation>
    <scope>NUCLEOTIDE SEQUENCE</scope>
    <source>
        <strain evidence="9">AVDCRST_MAG54</strain>
    </source>
</reference>
<comment type="subcellular location">
    <subcellularLocation>
        <location evidence="7">Cell membrane</location>
        <topology evidence="7">Multi-pass membrane protein</topology>
    </subcellularLocation>
</comment>
<evidence type="ECO:0000256" key="2">
    <source>
        <dbReference type="ARBA" id="ARBA00022618"/>
    </source>
</evidence>
<evidence type="ECO:0000256" key="8">
    <source>
        <dbReference type="SAM" id="MobiDB-lite"/>
    </source>
</evidence>
<comment type="similarity">
    <text evidence="7">Belongs to the CrgA family.</text>
</comment>
<evidence type="ECO:0000256" key="4">
    <source>
        <dbReference type="ARBA" id="ARBA00022989"/>
    </source>
</evidence>
<evidence type="ECO:0000313" key="9">
    <source>
        <dbReference type="EMBL" id="CAA9272735.1"/>
    </source>
</evidence>
<evidence type="ECO:0000256" key="6">
    <source>
        <dbReference type="ARBA" id="ARBA00023306"/>
    </source>
</evidence>
<evidence type="ECO:0000256" key="3">
    <source>
        <dbReference type="ARBA" id="ARBA00022692"/>
    </source>
</evidence>
<sequence length="92" mass="10143">MPESKKRKRPERTSRPTTSATGAKPVRKGPSPRWLAPLMLVLFGIGVLWLVVFYITQAGMGGLPWASDIGNWNLLVGFGFIIAGFGLSTQWR</sequence>
<dbReference type="GO" id="GO:0005886">
    <property type="term" value="C:plasma membrane"/>
    <property type="evidence" value="ECO:0007669"/>
    <property type="project" value="UniProtKB-SubCell"/>
</dbReference>
<evidence type="ECO:0000256" key="1">
    <source>
        <dbReference type="ARBA" id="ARBA00022475"/>
    </source>
</evidence>
<proteinExistence type="inferred from homology"/>
<keyword evidence="1 7" id="KW-1003">Cell membrane</keyword>
<feature type="transmembrane region" description="Helical" evidence="7">
    <location>
        <begin position="69"/>
        <end position="87"/>
    </location>
</feature>
<feature type="region of interest" description="Disordered" evidence="8">
    <location>
        <begin position="1"/>
        <end position="32"/>
    </location>
</feature>
<keyword evidence="2 7" id="KW-0132">Cell division</keyword>
<feature type="transmembrane region" description="Helical" evidence="7">
    <location>
        <begin position="34"/>
        <end position="57"/>
    </location>
</feature>
<dbReference type="Pfam" id="PF06781">
    <property type="entry name" value="CrgA"/>
    <property type="match status" value="1"/>
</dbReference>
<name>A0A6J4J9I6_9PSEU</name>
<keyword evidence="4 7" id="KW-1133">Transmembrane helix</keyword>
<dbReference type="InterPro" id="IPR009619">
    <property type="entry name" value="CrgA"/>
</dbReference>
<protein>
    <recommendedName>
        <fullName evidence="7">Cell division protein CrgA</fullName>
    </recommendedName>
</protein>
<feature type="compositionally biased region" description="Basic residues" evidence="8">
    <location>
        <begin position="1"/>
        <end position="10"/>
    </location>
</feature>
<dbReference type="AlphaFoldDB" id="A0A6J4J9I6"/>
<gene>
    <name evidence="7" type="primary">crgA</name>
    <name evidence="9" type="ORF">AVDCRST_MAG54-3104</name>
</gene>
<accession>A0A6J4J9I6</accession>
<dbReference type="HAMAP" id="MF_00631">
    <property type="entry name" value="CrgA"/>
    <property type="match status" value="1"/>
</dbReference>
<dbReference type="GO" id="GO:0051301">
    <property type="term" value="P:cell division"/>
    <property type="evidence" value="ECO:0007669"/>
    <property type="project" value="UniProtKB-UniRule"/>
</dbReference>
<keyword evidence="6 7" id="KW-0131">Cell cycle</keyword>
<dbReference type="EMBL" id="CADCTH010000390">
    <property type="protein sequence ID" value="CAA9272735.1"/>
    <property type="molecule type" value="Genomic_DNA"/>
</dbReference>
<keyword evidence="5 7" id="KW-0472">Membrane</keyword>
<evidence type="ECO:0000256" key="5">
    <source>
        <dbReference type="ARBA" id="ARBA00023136"/>
    </source>
</evidence>